<dbReference type="InterPro" id="IPR012337">
    <property type="entry name" value="RNaseH-like_sf"/>
</dbReference>
<dbReference type="EMBL" id="JABFAA010000001">
    <property type="protein sequence ID" value="MBA0675389.1"/>
    <property type="molecule type" value="Genomic_DNA"/>
</dbReference>
<feature type="non-terminal residue" evidence="2">
    <location>
        <position position="1"/>
    </location>
</feature>
<dbReference type="Gene3D" id="3.30.420.10">
    <property type="entry name" value="Ribonuclease H-like superfamily/Ribonuclease H"/>
    <property type="match status" value="1"/>
</dbReference>
<dbReference type="InterPro" id="IPR036397">
    <property type="entry name" value="RNaseH_sf"/>
</dbReference>
<evidence type="ECO:0000259" key="1">
    <source>
        <dbReference type="Pfam" id="PF13456"/>
    </source>
</evidence>
<reference evidence="2 3" key="1">
    <citation type="journal article" date="2019" name="Genome Biol. Evol.">
        <title>Insights into the evolution of the New World diploid cottons (Gossypium, subgenus Houzingenia) based on genome sequencing.</title>
        <authorList>
            <person name="Grover C.E."/>
            <person name="Arick M.A. 2nd"/>
            <person name="Thrash A."/>
            <person name="Conover J.L."/>
            <person name="Sanders W.S."/>
            <person name="Peterson D.G."/>
            <person name="Frelichowski J.E."/>
            <person name="Scheffler J.A."/>
            <person name="Scheffler B.E."/>
            <person name="Wendel J.F."/>
        </authorList>
    </citation>
    <scope>NUCLEOTIDE SEQUENCE [LARGE SCALE GENOMIC DNA]</scope>
    <source>
        <strain evidence="2">185</strain>
        <tissue evidence="2">Leaf</tissue>
    </source>
</reference>
<sequence length="169" mass="18680">MLHERKNSSGRDLAFKVQSYLVELEGVRERKLTTTIGSPEHREEELSESIQFDAAFDTNNSRSASGMVVRGQNGEIAASKSTLHSNVSSPYVAEALACLEATNLGISMGLNSVTIMGDSKTIIKKCKLGVRDKSVLGAIMVDIQNNKTRFQRVAFRYIQRAEYVKAHDL</sequence>
<dbReference type="Proteomes" id="UP000593577">
    <property type="component" value="Unassembled WGS sequence"/>
</dbReference>
<comment type="caution">
    <text evidence="2">The sequence shown here is derived from an EMBL/GenBank/DDBJ whole genome shotgun (WGS) entry which is preliminary data.</text>
</comment>
<keyword evidence="3" id="KW-1185">Reference proteome</keyword>
<feature type="domain" description="RNase H type-1" evidence="1">
    <location>
        <begin position="52"/>
        <end position="169"/>
    </location>
</feature>
<dbReference type="InterPro" id="IPR002156">
    <property type="entry name" value="RNaseH_domain"/>
</dbReference>
<proteinExistence type="predicted"/>
<dbReference type="CDD" id="cd06222">
    <property type="entry name" value="RNase_H_like"/>
    <property type="match status" value="1"/>
</dbReference>
<dbReference type="InterPro" id="IPR052929">
    <property type="entry name" value="RNase_H-like_EbsB-rel"/>
</dbReference>
<dbReference type="GO" id="GO:0003676">
    <property type="term" value="F:nucleic acid binding"/>
    <property type="evidence" value="ECO:0007669"/>
    <property type="project" value="InterPro"/>
</dbReference>
<evidence type="ECO:0000313" key="3">
    <source>
        <dbReference type="Proteomes" id="UP000593577"/>
    </source>
</evidence>
<dbReference type="InterPro" id="IPR044730">
    <property type="entry name" value="RNase_H-like_dom_plant"/>
</dbReference>
<dbReference type="GO" id="GO:0004523">
    <property type="term" value="F:RNA-DNA hybrid ribonuclease activity"/>
    <property type="evidence" value="ECO:0007669"/>
    <property type="project" value="InterPro"/>
</dbReference>
<dbReference type="SUPFAM" id="SSF53098">
    <property type="entry name" value="Ribonuclease H-like"/>
    <property type="match status" value="1"/>
</dbReference>
<gene>
    <name evidence="2" type="ORF">Goari_016937</name>
</gene>
<dbReference type="PANTHER" id="PTHR47074:SF61">
    <property type="entry name" value="RNASE H TYPE-1 DOMAIN-CONTAINING PROTEIN"/>
    <property type="match status" value="1"/>
</dbReference>
<dbReference type="AlphaFoldDB" id="A0A7J8WLA3"/>
<dbReference type="PANTHER" id="PTHR47074">
    <property type="entry name" value="BNAC02G40300D PROTEIN"/>
    <property type="match status" value="1"/>
</dbReference>
<organism evidence="2 3">
    <name type="scientific">Gossypium aridum</name>
    <name type="common">American cotton</name>
    <name type="synonym">Erioxylum aridum</name>
    <dbReference type="NCBI Taxonomy" id="34290"/>
    <lineage>
        <taxon>Eukaryota</taxon>
        <taxon>Viridiplantae</taxon>
        <taxon>Streptophyta</taxon>
        <taxon>Embryophyta</taxon>
        <taxon>Tracheophyta</taxon>
        <taxon>Spermatophyta</taxon>
        <taxon>Magnoliopsida</taxon>
        <taxon>eudicotyledons</taxon>
        <taxon>Gunneridae</taxon>
        <taxon>Pentapetalae</taxon>
        <taxon>rosids</taxon>
        <taxon>malvids</taxon>
        <taxon>Malvales</taxon>
        <taxon>Malvaceae</taxon>
        <taxon>Malvoideae</taxon>
        <taxon>Gossypium</taxon>
    </lineage>
</organism>
<evidence type="ECO:0000313" key="2">
    <source>
        <dbReference type="EMBL" id="MBA0675389.1"/>
    </source>
</evidence>
<name>A0A7J8WLA3_GOSAI</name>
<dbReference type="Pfam" id="PF13456">
    <property type="entry name" value="RVT_3"/>
    <property type="match status" value="1"/>
</dbReference>
<protein>
    <recommendedName>
        <fullName evidence="1">RNase H type-1 domain-containing protein</fullName>
    </recommendedName>
</protein>
<accession>A0A7J8WLA3</accession>